<dbReference type="eggNOG" id="COG0781">
    <property type="taxonomic scope" value="Bacteria"/>
</dbReference>
<dbReference type="PANTHER" id="PTHR22807">
    <property type="entry name" value="NOP2 YEAST -RELATED NOL1/NOP2/FMU SUN DOMAIN-CONTAINING"/>
    <property type="match status" value="1"/>
</dbReference>
<evidence type="ECO:0000256" key="12">
    <source>
        <dbReference type="ARBA" id="ARBA00047283"/>
    </source>
</evidence>
<dbReference type="AlphaFoldDB" id="I5AV83"/>
<dbReference type="OrthoDB" id="9810297at2"/>
<dbReference type="STRING" id="633697.EubceDRAFT1_1932"/>
<dbReference type="SUPFAM" id="SSF48013">
    <property type="entry name" value="NusB-like"/>
    <property type="match status" value="1"/>
</dbReference>
<dbReference type="InterPro" id="IPR054728">
    <property type="entry name" value="RsmB-like_ferredoxin"/>
</dbReference>
<dbReference type="NCBIfam" id="NF011494">
    <property type="entry name" value="PRK14902.1"/>
    <property type="match status" value="1"/>
</dbReference>
<dbReference type="PRINTS" id="PR02008">
    <property type="entry name" value="RCMTFAMILY"/>
</dbReference>
<feature type="binding site" evidence="13">
    <location>
        <position position="330"/>
    </location>
    <ligand>
        <name>S-adenosyl-L-methionine</name>
        <dbReference type="ChEBI" id="CHEBI:59789"/>
    </ligand>
</feature>
<comment type="catalytic activity">
    <reaction evidence="12">
        <text>cytidine(967) in 16S rRNA + S-adenosyl-L-methionine = 5-methylcytidine(967) in 16S rRNA + S-adenosyl-L-homocysteine + H(+)</text>
        <dbReference type="Rhea" id="RHEA:42748"/>
        <dbReference type="Rhea" id="RHEA-COMP:10219"/>
        <dbReference type="Rhea" id="RHEA-COMP:10220"/>
        <dbReference type="ChEBI" id="CHEBI:15378"/>
        <dbReference type="ChEBI" id="CHEBI:57856"/>
        <dbReference type="ChEBI" id="CHEBI:59789"/>
        <dbReference type="ChEBI" id="CHEBI:74483"/>
        <dbReference type="ChEBI" id="CHEBI:82748"/>
        <dbReference type="EC" id="2.1.1.176"/>
    </reaction>
</comment>
<keyword evidence="16" id="KW-1185">Reference proteome</keyword>
<evidence type="ECO:0000256" key="6">
    <source>
        <dbReference type="ARBA" id="ARBA00022603"/>
    </source>
</evidence>
<dbReference type="InterPro" id="IPR023267">
    <property type="entry name" value="RCMT"/>
</dbReference>
<dbReference type="eggNOG" id="COG0144">
    <property type="taxonomic scope" value="Bacteria"/>
</dbReference>
<comment type="function">
    <text evidence="1">Specifically methylates the cytosine at position 967 (m5C967) of 16S rRNA.</text>
</comment>
<evidence type="ECO:0000313" key="15">
    <source>
        <dbReference type="EMBL" id="EIM57706.1"/>
    </source>
</evidence>
<evidence type="ECO:0000256" key="7">
    <source>
        <dbReference type="ARBA" id="ARBA00022679"/>
    </source>
</evidence>
<evidence type="ECO:0000313" key="16">
    <source>
        <dbReference type="Proteomes" id="UP000005753"/>
    </source>
</evidence>
<dbReference type="InterPro" id="IPR004573">
    <property type="entry name" value="rRNA_ssu_MeTfrase_B"/>
</dbReference>
<dbReference type="CDD" id="cd02440">
    <property type="entry name" value="AdoMet_MTases"/>
    <property type="match status" value="1"/>
</dbReference>
<feature type="binding site" evidence="13">
    <location>
        <position position="285"/>
    </location>
    <ligand>
        <name>S-adenosyl-L-methionine</name>
        <dbReference type="ChEBI" id="CHEBI:59789"/>
    </ligand>
</feature>
<comment type="subcellular location">
    <subcellularLocation>
        <location evidence="2">Cytoplasm</location>
    </subcellularLocation>
</comment>
<evidence type="ECO:0000256" key="3">
    <source>
        <dbReference type="ARBA" id="ARBA00012140"/>
    </source>
</evidence>
<dbReference type="GO" id="GO:0005737">
    <property type="term" value="C:cytoplasm"/>
    <property type="evidence" value="ECO:0007669"/>
    <property type="project" value="UniProtKB-SubCell"/>
</dbReference>
<evidence type="ECO:0000256" key="8">
    <source>
        <dbReference type="ARBA" id="ARBA00022691"/>
    </source>
</evidence>
<evidence type="ECO:0000256" key="5">
    <source>
        <dbReference type="ARBA" id="ARBA00022552"/>
    </source>
</evidence>
<dbReference type="PANTHER" id="PTHR22807:SF53">
    <property type="entry name" value="RIBOSOMAL RNA SMALL SUBUNIT METHYLTRANSFERASE B-RELATED"/>
    <property type="match status" value="1"/>
</dbReference>
<dbReference type="GO" id="GO:0003723">
    <property type="term" value="F:RNA binding"/>
    <property type="evidence" value="ECO:0007669"/>
    <property type="project" value="UniProtKB-UniRule"/>
</dbReference>
<evidence type="ECO:0000256" key="1">
    <source>
        <dbReference type="ARBA" id="ARBA00002724"/>
    </source>
</evidence>
<dbReference type="Gene3D" id="3.40.50.150">
    <property type="entry name" value="Vaccinia Virus protein VP39"/>
    <property type="match status" value="1"/>
</dbReference>
<keyword evidence="9 13" id="KW-0694">RNA-binding</keyword>
<keyword evidence="5" id="KW-0698">rRNA processing</keyword>
<feature type="binding site" evidence="13">
    <location>
        <position position="312"/>
    </location>
    <ligand>
        <name>S-adenosyl-L-methionine</name>
        <dbReference type="ChEBI" id="CHEBI:59789"/>
    </ligand>
</feature>
<dbReference type="Pfam" id="PF22458">
    <property type="entry name" value="RsmF-B_ferredox"/>
    <property type="match status" value="1"/>
</dbReference>
<dbReference type="SUPFAM" id="SSF53335">
    <property type="entry name" value="S-adenosyl-L-methionine-dependent methyltransferases"/>
    <property type="match status" value="1"/>
</dbReference>
<reference evidence="15 16" key="1">
    <citation type="submission" date="2010-08" db="EMBL/GenBank/DDBJ databases">
        <authorList>
            <consortium name="US DOE Joint Genome Institute (JGI-PGF)"/>
            <person name="Lucas S."/>
            <person name="Copeland A."/>
            <person name="Lapidus A."/>
            <person name="Cheng J.-F."/>
            <person name="Bruce D."/>
            <person name="Goodwin L."/>
            <person name="Pitluck S."/>
            <person name="Land M.L."/>
            <person name="Hauser L."/>
            <person name="Chang Y.-J."/>
            <person name="Anderson I.J."/>
            <person name="Johnson E."/>
            <person name="Mulhopadhyay B."/>
            <person name="Kyrpides N."/>
            <person name="Woyke T.J."/>
        </authorList>
    </citation>
    <scope>NUCLEOTIDE SEQUENCE [LARGE SCALE GENOMIC DNA]</scope>
    <source>
        <strain evidence="15 16">6</strain>
    </source>
</reference>
<feature type="binding site" evidence="13">
    <location>
        <begin position="261"/>
        <end position="267"/>
    </location>
    <ligand>
        <name>S-adenosyl-L-methionine</name>
        <dbReference type="ChEBI" id="CHEBI:59789"/>
    </ligand>
</feature>
<dbReference type="InterPro" id="IPR035926">
    <property type="entry name" value="NusB-like_sf"/>
</dbReference>
<evidence type="ECO:0000256" key="2">
    <source>
        <dbReference type="ARBA" id="ARBA00004496"/>
    </source>
</evidence>
<dbReference type="PROSITE" id="PS51686">
    <property type="entry name" value="SAM_MT_RSMB_NOP"/>
    <property type="match status" value="1"/>
</dbReference>
<dbReference type="EMBL" id="CM001487">
    <property type="protein sequence ID" value="EIM57706.1"/>
    <property type="molecule type" value="Genomic_DNA"/>
</dbReference>
<sequence length="437" mass="49174">MTDRVNVRELAVETLLAIQKENRQSHLLIRDVLDQYAWLPDRDRAFYVRLTEGTLEYRLQLDYIINSYSKTRTTRMKPMIREILRVAVYQLRYMDSVPDSAAVNEAVRLAVRRGFSGLKGFVNGVLRSIAREPEKVKFPERSSGTSYLEVVYSMPVYLGQKWIDAYGMDRAEQICRAFLEKNHITVRVRKDEEAVLGELKEAGVSVMKNPLTEHAYDLEGGGDLSRLNCFAEGKILVQDASSQLSVRAAGIRAGDRVLDLCAAPGGKSMLASDLTGPDGLVISRDLTEYKTERIRENVERLGLSNVEVQEHDATVPDDRSVGEMDVVIADVPCSGYGVIGKKPDIKYRADAENQKNLVDLQRKILSNAMTYVKPGGVLLFSTCTIGREENEDNVDWILGRGGFSLEESRQLLPGEDPCDGFFYARFRKKTEEDGRDI</sequence>
<evidence type="ECO:0000256" key="11">
    <source>
        <dbReference type="ARBA" id="ARBA00031088"/>
    </source>
</evidence>
<evidence type="ECO:0000256" key="10">
    <source>
        <dbReference type="ARBA" id="ARBA00030399"/>
    </source>
</evidence>
<dbReference type="Pfam" id="PF01029">
    <property type="entry name" value="NusB"/>
    <property type="match status" value="1"/>
</dbReference>
<evidence type="ECO:0000256" key="4">
    <source>
        <dbReference type="ARBA" id="ARBA00022490"/>
    </source>
</evidence>
<keyword evidence="4" id="KW-0963">Cytoplasm</keyword>
<organism evidence="15 16">
    <name type="scientific">Eubacterium cellulosolvens (strain ATCC 43171 / JCM 9499 / 6)</name>
    <name type="common">Cillobacterium cellulosolvens</name>
    <dbReference type="NCBI Taxonomy" id="633697"/>
    <lineage>
        <taxon>Bacteria</taxon>
        <taxon>Bacillati</taxon>
        <taxon>Bacillota</taxon>
        <taxon>Clostridia</taxon>
        <taxon>Eubacteriales</taxon>
        <taxon>Eubacteriaceae</taxon>
        <taxon>Eubacterium</taxon>
    </lineage>
</organism>
<dbReference type="Proteomes" id="UP000005753">
    <property type="component" value="Chromosome"/>
</dbReference>
<keyword evidence="6 13" id="KW-0489">Methyltransferase</keyword>
<dbReference type="InterPro" id="IPR006027">
    <property type="entry name" value="NusB_RsmB_TIM44"/>
</dbReference>
<dbReference type="Pfam" id="PF01189">
    <property type="entry name" value="Methyltr_RsmB-F"/>
    <property type="match status" value="1"/>
</dbReference>
<name>I5AV83_EUBC6</name>
<dbReference type="InterPro" id="IPR001678">
    <property type="entry name" value="MeTrfase_RsmB-F_NOP2_dom"/>
</dbReference>
<keyword evidence="8 13" id="KW-0949">S-adenosyl-L-methionine</keyword>
<dbReference type="GO" id="GO:0008649">
    <property type="term" value="F:rRNA methyltransferase activity"/>
    <property type="evidence" value="ECO:0007669"/>
    <property type="project" value="InterPro"/>
</dbReference>
<accession>I5AV83</accession>
<evidence type="ECO:0000256" key="13">
    <source>
        <dbReference type="PROSITE-ProRule" id="PRU01023"/>
    </source>
</evidence>
<dbReference type="InterPro" id="IPR049560">
    <property type="entry name" value="MeTrfase_RsmB-F_NOP2_cat"/>
</dbReference>
<dbReference type="InterPro" id="IPR029063">
    <property type="entry name" value="SAM-dependent_MTases_sf"/>
</dbReference>
<dbReference type="Gene3D" id="1.10.940.10">
    <property type="entry name" value="NusB-like"/>
    <property type="match status" value="1"/>
</dbReference>
<feature type="domain" description="SAM-dependent MTase RsmB/NOP-type" evidence="14">
    <location>
        <begin position="171"/>
        <end position="437"/>
    </location>
</feature>
<dbReference type="HOGENOM" id="CLU_005316_0_1_9"/>
<proteinExistence type="inferred from homology"/>
<evidence type="ECO:0000259" key="14">
    <source>
        <dbReference type="PROSITE" id="PS51686"/>
    </source>
</evidence>
<dbReference type="EC" id="2.1.1.176" evidence="3"/>
<feature type="active site" description="Nucleophile" evidence="13">
    <location>
        <position position="383"/>
    </location>
</feature>
<evidence type="ECO:0000256" key="9">
    <source>
        <dbReference type="ARBA" id="ARBA00022884"/>
    </source>
</evidence>
<gene>
    <name evidence="15" type="ORF">EubceDRAFT1_1932</name>
</gene>
<keyword evidence="7 13" id="KW-0808">Transferase</keyword>
<dbReference type="NCBIfam" id="TIGR00563">
    <property type="entry name" value="rsmB"/>
    <property type="match status" value="1"/>
</dbReference>
<protein>
    <recommendedName>
        <fullName evidence="3">16S rRNA (cytosine(967)-C(5))-methyltransferase</fullName>
        <ecNumber evidence="3">2.1.1.176</ecNumber>
    </recommendedName>
    <alternativeName>
        <fullName evidence="10">16S rRNA m5C967 methyltransferase</fullName>
    </alternativeName>
    <alternativeName>
        <fullName evidence="11">rRNA (cytosine-C(5)-)-methyltransferase RsmB</fullName>
    </alternativeName>
</protein>
<reference evidence="15 16" key="2">
    <citation type="submission" date="2012-02" db="EMBL/GenBank/DDBJ databases">
        <title>Improved High-Quality Draft sequence of Eubacterium cellulosolvens 6.</title>
        <authorList>
            <consortium name="US DOE Joint Genome Institute"/>
            <person name="Lucas S."/>
            <person name="Han J."/>
            <person name="Lapidus A."/>
            <person name="Cheng J.-F."/>
            <person name="Goodwin L."/>
            <person name="Pitluck S."/>
            <person name="Peters L."/>
            <person name="Mikhailova N."/>
            <person name="Gu W."/>
            <person name="Detter J.C."/>
            <person name="Han C."/>
            <person name="Tapia R."/>
            <person name="Land M."/>
            <person name="Hauser L."/>
            <person name="Kyrpides N."/>
            <person name="Ivanova N."/>
            <person name="Pagani I."/>
            <person name="Johnson E."/>
            <person name="Mukhopadhyay B."/>
            <person name="Anderson I."/>
            <person name="Woyke T."/>
        </authorList>
    </citation>
    <scope>NUCLEOTIDE SEQUENCE [LARGE SCALE GENOMIC DNA]</scope>
    <source>
        <strain evidence="15 16">6</strain>
    </source>
</reference>
<dbReference type="GO" id="GO:0006355">
    <property type="term" value="P:regulation of DNA-templated transcription"/>
    <property type="evidence" value="ECO:0007669"/>
    <property type="project" value="InterPro"/>
</dbReference>
<comment type="similarity">
    <text evidence="13">Belongs to the class I-like SAM-binding methyltransferase superfamily. RsmB/NOP family.</text>
</comment>